<feature type="region of interest" description="Disordered" evidence="1">
    <location>
        <begin position="540"/>
        <end position="559"/>
    </location>
</feature>
<evidence type="ECO:0000313" key="2">
    <source>
        <dbReference type="EMBL" id="EDM77344.1"/>
    </source>
</evidence>
<evidence type="ECO:0000256" key="1">
    <source>
        <dbReference type="SAM" id="MobiDB-lite"/>
    </source>
</evidence>
<dbReference type="AlphaFoldDB" id="A6G9Q8"/>
<accession>A6G9Q8</accession>
<protein>
    <submittedName>
        <fullName evidence="2">Uncharacterized protein</fullName>
    </submittedName>
</protein>
<reference evidence="2 3" key="1">
    <citation type="submission" date="2007-06" db="EMBL/GenBank/DDBJ databases">
        <authorList>
            <person name="Shimkets L."/>
            <person name="Ferriera S."/>
            <person name="Johnson J."/>
            <person name="Kravitz S."/>
            <person name="Beeson K."/>
            <person name="Sutton G."/>
            <person name="Rogers Y.-H."/>
            <person name="Friedman R."/>
            <person name="Frazier M."/>
            <person name="Venter J.C."/>
        </authorList>
    </citation>
    <scope>NUCLEOTIDE SEQUENCE [LARGE SCALE GENOMIC DNA]</scope>
    <source>
        <strain evidence="2 3">SIR-1</strain>
    </source>
</reference>
<dbReference type="EMBL" id="ABCS01000047">
    <property type="protein sequence ID" value="EDM77344.1"/>
    <property type="molecule type" value="Genomic_DNA"/>
</dbReference>
<proteinExistence type="predicted"/>
<keyword evidence="3" id="KW-1185">Reference proteome</keyword>
<dbReference type="eggNOG" id="ENOG502Z976">
    <property type="taxonomic scope" value="Bacteria"/>
</dbReference>
<comment type="caution">
    <text evidence="2">The sequence shown here is derived from an EMBL/GenBank/DDBJ whole genome shotgun (WGS) entry which is preliminary data.</text>
</comment>
<evidence type="ECO:0000313" key="3">
    <source>
        <dbReference type="Proteomes" id="UP000005801"/>
    </source>
</evidence>
<gene>
    <name evidence="2" type="ORF">PPSIR1_09740</name>
</gene>
<dbReference type="STRING" id="391625.PPSIR1_09740"/>
<organism evidence="2 3">
    <name type="scientific">Plesiocystis pacifica SIR-1</name>
    <dbReference type="NCBI Taxonomy" id="391625"/>
    <lineage>
        <taxon>Bacteria</taxon>
        <taxon>Pseudomonadati</taxon>
        <taxon>Myxococcota</taxon>
        <taxon>Polyangia</taxon>
        <taxon>Nannocystales</taxon>
        <taxon>Nannocystaceae</taxon>
        <taxon>Plesiocystis</taxon>
    </lineage>
</organism>
<sequence length="581" mass="62667">MMSKDLIVIDRPNDLQLFDRCDPVLDAGEAYTIEATQTLDDPPPEGGEPKRVFEATGTVSIRVVGPQIGLEAADVVGMYPAPGSTDSPLEFLPHVALARRTLPWERTGPMQAKAWVALLLFTDAELPKATKGAPTRTVSLAELGQEAPSAHAVIQDEVGADARVELVDVPTHLLRKVLPKHAELESLCHMRRLLSEGAPMSELDDDGDVAIVIGNRLPVKGGETHHAMLVSLEGRSELFLDGFRQASHAKRSRPSLLGKSSGSSIRRTTLLSRSSRLRSRAGMASRVRKPITSKATITKIPGKTAPINPENFPTIPGLIETTPLVVLHRWSFVPSAEDGDFEAVMKRIRFRPNGGVLPFGMLPRTFTAAPRSILSAEGHLAEPLEFAQASSGKGRYRGPLVQDPPPDPPEAFALRARPAELETEPGEAPADVSRLAAFELGRLLALADDGVLAALRQISWRVEMVEFEEPRAYDDRPEALRWVDERINPHSKYSDPAGPLVNVAKFDYAQNPSHAADIAGVRGVEARIAEFGGKAKLHQKLGAQHSPGPGPGGGFDPGGVLDELETLALDEMFADLLNAGS</sequence>
<name>A6G9Q8_9BACT</name>
<dbReference type="Proteomes" id="UP000005801">
    <property type="component" value="Unassembled WGS sequence"/>
</dbReference>